<name>A0A3E2N551_9FIRM</name>
<dbReference type="EMBL" id="QOHO01000105">
    <property type="protein sequence ID" value="RFZ76110.1"/>
    <property type="molecule type" value="Genomic_DNA"/>
</dbReference>
<evidence type="ECO:0000313" key="2">
    <source>
        <dbReference type="Proteomes" id="UP000260680"/>
    </source>
</evidence>
<sequence>MDTLAILEKFEEVEISNVSRISPEELAFCTTQQVLYRKVLGQHFYSFDVLQQLKDDCQEFMQSIDEDNAYDSHGSTYHHYSCSYVELQKEDFALQHIGSIHNRFISIILGYFKRKYNVSIDEPEYELLLGIKKPERPEHSFYGFRDLSDEYKEKLRLQSQAYEDAYNAYLDAVINAELDYNLLLDHIFLELNGSTFAERVEQEIKEASQKATCTYHKKVNYEIKNKKIAFDILYPRKDFRNSYEVELNGEGYLAILRALSYFNSDKCQNEIYSGWYRFTGYSKYESDGIFDSHEAGSSKVLGFKYYKNGKFEVTFDTHTTAREFALEFLYSEGVKSAD</sequence>
<protein>
    <submittedName>
        <fullName evidence="1">Uncharacterized protein</fullName>
    </submittedName>
</protein>
<dbReference type="RefSeq" id="WP_117419725.1">
    <property type="nucleotide sequence ID" value="NZ_QOHO01000105.1"/>
</dbReference>
<dbReference type="AlphaFoldDB" id="A0A3E2N551"/>
<organism evidence="1 2">
    <name type="scientific">Lacrimispora amygdalina</name>
    <dbReference type="NCBI Taxonomy" id="253257"/>
    <lineage>
        <taxon>Bacteria</taxon>
        <taxon>Bacillati</taxon>
        <taxon>Bacillota</taxon>
        <taxon>Clostridia</taxon>
        <taxon>Lachnospirales</taxon>
        <taxon>Lachnospiraceae</taxon>
        <taxon>Lacrimispora</taxon>
    </lineage>
</organism>
<dbReference type="Proteomes" id="UP000260680">
    <property type="component" value="Unassembled WGS sequence"/>
</dbReference>
<dbReference type="OrthoDB" id="1956935at2"/>
<proteinExistence type="predicted"/>
<gene>
    <name evidence="1" type="ORF">DS742_25385</name>
</gene>
<reference evidence="1 2" key="1">
    <citation type="submission" date="2018-07" db="EMBL/GenBank/DDBJ databases">
        <title>New species, Clostridium PI-S10-A1B.</title>
        <authorList>
            <person name="Krishna G."/>
            <person name="Summeta K."/>
            <person name="Shikha S."/>
            <person name="Prabhu P.B."/>
            <person name="Suresh K."/>
        </authorList>
    </citation>
    <scope>NUCLEOTIDE SEQUENCE [LARGE SCALE GENOMIC DNA]</scope>
    <source>
        <strain evidence="1 2">PI-S10-A1B</strain>
    </source>
</reference>
<comment type="caution">
    <text evidence="1">The sequence shown here is derived from an EMBL/GenBank/DDBJ whole genome shotgun (WGS) entry which is preliminary data.</text>
</comment>
<accession>A0A3E2N551</accession>
<evidence type="ECO:0000313" key="1">
    <source>
        <dbReference type="EMBL" id="RFZ76110.1"/>
    </source>
</evidence>